<evidence type="ECO:0000313" key="3">
    <source>
        <dbReference type="Proteomes" id="UP000053617"/>
    </source>
</evidence>
<evidence type="ECO:0000313" key="2">
    <source>
        <dbReference type="EMBL" id="KIX00820.1"/>
    </source>
</evidence>
<keyword evidence="3" id="KW-1185">Reference proteome</keyword>
<dbReference type="Proteomes" id="UP000053617">
    <property type="component" value="Unassembled WGS sequence"/>
</dbReference>
<keyword evidence="1" id="KW-0472">Membrane</keyword>
<sequence length="592" mass="67811">MSGREFFQNYNPRWGKTVLHNRGLIKLWAKYEQSQYLLQIDAVDYERTTSEDQDDHPLKLSELGPRIFPCRTTHRRLFPSKHSFSYSYLLVGFPIGWRGSAGSLLSSEPGQTGLGSLKTWFSVHAEDYLERGHHVDGLAGKLRDYLRTQNLSVDDYAYAYLATAPKFLGYSFNPVSFWYLYDENQSLSAMILEVNNTFDERRMYFLPRNLDCKNPPSPQFRHQWDKDFHVSPFNDRDGSYSLSAIDPFEQKTAAHIDNTIVLHSREGKPKIVTRLFSVQPAIDPARMSRLQTLLFVARWWWVGFMTNPRILREARVLWVKQLRVFYRPEVLTSGIGRSATEEEASLEPFFRAFLRRMADMSRTSISYSPAAGSDRAQTILIPHKTASSMDVDTYPIEVKVITPAFYAEIAREPAVLKPFERFSLNSAPGQAMVYISDPARFRTVLEAFTLGSPPSAPQRLSRQAVLNRRLRSDDNVVFAVIKALRDTINPQPTWSTDKGPANFDAFVRAGYESAEFAFYESICLKIHLADRLAFGLTSLLILYVRIMWLIALILTVLHVNGLVHATRDFTLQDVLSFGVKMLLLRALERLIS</sequence>
<dbReference type="AlphaFoldDB" id="A0A0D2IVU4"/>
<dbReference type="GeneID" id="25297956"/>
<dbReference type="OrthoDB" id="3340520at2759"/>
<proteinExistence type="predicted"/>
<name>A0A0D2IVU4_9EURO</name>
<gene>
    <name evidence="2" type="ORF">Z518_09885</name>
</gene>
<protein>
    <submittedName>
        <fullName evidence="2">Rhinocladiella mackenziei CBS 650.93 unplaced genomic scaffold supercont1.8, whole genome shotgun sequence</fullName>
    </submittedName>
</protein>
<dbReference type="PANTHER" id="PTHR33973:SF4">
    <property type="entry name" value="OS07G0153300 PROTEIN"/>
    <property type="match status" value="1"/>
</dbReference>
<dbReference type="STRING" id="1442369.A0A0D2IVU4"/>
<dbReference type="Pfam" id="PF07103">
    <property type="entry name" value="DUF1365"/>
    <property type="match status" value="1"/>
</dbReference>
<dbReference type="InterPro" id="IPR010775">
    <property type="entry name" value="DUF1365"/>
</dbReference>
<evidence type="ECO:0000256" key="1">
    <source>
        <dbReference type="SAM" id="Phobius"/>
    </source>
</evidence>
<organism evidence="2 3">
    <name type="scientific">Rhinocladiella mackenziei CBS 650.93</name>
    <dbReference type="NCBI Taxonomy" id="1442369"/>
    <lineage>
        <taxon>Eukaryota</taxon>
        <taxon>Fungi</taxon>
        <taxon>Dikarya</taxon>
        <taxon>Ascomycota</taxon>
        <taxon>Pezizomycotina</taxon>
        <taxon>Eurotiomycetes</taxon>
        <taxon>Chaetothyriomycetidae</taxon>
        <taxon>Chaetothyriales</taxon>
        <taxon>Herpotrichiellaceae</taxon>
        <taxon>Rhinocladiella</taxon>
    </lineage>
</organism>
<dbReference type="EMBL" id="KN847482">
    <property type="protein sequence ID" value="KIX00820.1"/>
    <property type="molecule type" value="Genomic_DNA"/>
</dbReference>
<dbReference type="PANTHER" id="PTHR33973">
    <property type="entry name" value="OS07G0153300 PROTEIN"/>
    <property type="match status" value="1"/>
</dbReference>
<keyword evidence="1" id="KW-1133">Transmembrane helix</keyword>
<keyword evidence="1" id="KW-0812">Transmembrane</keyword>
<dbReference type="RefSeq" id="XP_013267956.1">
    <property type="nucleotide sequence ID" value="XM_013412502.1"/>
</dbReference>
<dbReference type="VEuPathDB" id="FungiDB:Z518_09885"/>
<feature type="transmembrane region" description="Helical" evidence="1">
    <location>
        <begin position="532"/>
        <end position="557"/>
    </location>
</feature>
<accession>A0A0D2IVU4</accession>
<dbReference type="HOGENOM" id="CLU_020424_1_0_1"/>
<reference evidence="2 3" key="1">
    <citation type="submission" date="2015-01" db="EMBL/GenBank/DDBJ databases">
        <title>The Genome Sequence of Rhinocladiella mackenzie CBS 650.93.</title>
        <authorList>
            <consortium name="The Broad Institute Genomics Platform"/>
            <person name="Cuomo C."/>
            <person name="de Hoog S."/>
            <person name="Gorbushina A."/>
            <person name="Stielow B."/>
            <person name="Teixiera M."/>
            <person name="Abouelleil A."/>
            <person name="Chapman S.B."/>
            <person name="Priest M."/>
            <person name="Young S.K."/>
            <person name="Wortman J."/>
            <person name="Nusbaum C."/>
            <person name="Birren B."/>
        </authorList>
    </citation>
    <scope>NUCLEOTIDE SEQUENCE [LARGE SCALE GENOMIC DNA]</scope>
    <source>
        <strain evidence="2 3">CBS 650.93</strain>
    </source>
</reference>